<feature type="signal peptide" evidence="1">
    <location>
        <begin position="1"/>
        <end position="20"/>
    </location>
</feature>
<gene>
    <name evidence="3" type="ORF">Mgra_00007480</name>
</gene>
<evidence type="ECO:0000313" key="3">
    <source>
        <dbReference type="EMBL" id="KAF7633118.1"/>
    </source>
</evidence>
<evidence type="ECO:0000259" key="2">
    <source>
        <dbReference type="Pfam" id="PF15481"/>
    </source>
</evidence>
<keyword evidence="1" id="KW-0732">Signal</keyword>
<dbReference type="OrthoDB" id="5826574at2759"/>
<organism evidence="3 4">
    <name type="scientific">Meloidogyne graminicola</name>
    <dbReference type="NCBI Taxonomy" id="189291"/>
    <lineage>
        <taxon>Eukaryota</taxon>
        <taxon>Metazoa</taxon>
        <taxon>Ecdysozoa</taxon>
        <taxon>Nematoda</taxon>
        <taxon>Chromadorea</taxon>
        <taxon>Rhabditida</taxon>
        <taxon>Tylenchina</taxon>
        <taxon>Tylenchomorpha</taxon>
        <taxon>Tylenchoidea</taxon>
        <taxon>Meloidogynidae</taxon>
        <taxon>Meloidogyninae</taxon>
        <taxon>Meloidogyne</taxon>
    </lineage>
</organism>
<evidence type="ECO:0000313" key="4">
    <source>
        <dbReference type="Proteomes" id="UP000605970"/>
    </source>
</evidence>
<protein>
    <submittedName>
        <fullName evidence="3">CPG4 domain-containing protein</fullName>
    </submittedName>
</protein>
<feature type="domain" description="Chondroitin proteoglycan 4" evidence="2">
    <location>
        <begin position="29"/>
        <end position="106"/>
    </location>
</feature>
<dbReference type="Pfam" id="PF15481">
    <property type="entry name" value="CPG4"/>
    <property type="match status" value="1"/>
</dbReference>
<feature type="chain" id="PRO_5035903084" evidence="1">
    <location>
        <begin position="21"/>
        <end position="115"/>
    </location>
</feature>
<dbReference type="InterPro" id="IPR029153">
    <property type="entry name" value="CPG4"/>
</dbReference>
<evidence type="ECO:0000256" key="1">
    <source>
        <dbReference type="SAM" id="SignalP"/>
    </source>
</evidence>
<proteinExistence type="predicted"/>
<dbReference type="AlphaFoldDB" id="A0A8S9ZIG2"/>
<reference evidence="3" key="1">
    <citation type="journal article" date="2020" name="Ecol. Evol.">
        <title>Genome structure and content of the rice root-knot nematode (Meloidogyne graminicola).</title>
        <authorList>
            <person name="Phan N.T."/>
            <person name="Danchin E.G.J."/>
            <person name="Klopp C."/>
            <person name="Perfus-Barbeoch L."/>
            <person name="Kozlowski D.K."/>
            <person name="Koutsovoulos G.D."/>
            <person name="Lopez-Roques C."/>
            <person name="Bouchez O."/>
            <person name="Zahm M."/>
            <person name="Besnard G."/>
            <person name="Bellafiore S."/>
        </authorList>
    </citation>
    <scope>NUCLEOTIDE SEQUENCE</scope>
    <source>
        <strain evidence="3">VN-18</strain>
    </source>
</reference>
<keyword evidence="4" id="KW-1185">Reference proteome</keyword>
<dbReference type="Proteomes" id="UP000605970">
    <property type="component" value="Unassembled WGS sequence"/>
</dbReference>
<dbReference type="EMBL" id="JABEBT010000084">
    <property type="protein sequence ID" value="KAF7633118.1"/>
    <property type="molecule type" value="Genomic_DNA"/>
</dbReference>
<accession>A0A8S9ZIG2</accession>
<name>A0A8S9ZIG2_9BILA</name>
<comment type="caution">
    <text evidence="3">The sequence shown here is derived from an EMBL/GenBank/DDBJ whole genome shotgun (WGS) entry which is preliminary data.</text>
</comment>
<sequence>MLIKFILLITIFKEFIFVLSQEKSSLSPCLQRCMESMKIENSISNMYRNYEKVCENLEKSANCAQKCSLQDQSQFFQFTTFYRIHCIDFEEELEQALPCLKEAAYKSDISLYFIN</sequence>